<evidence type="ECO:0000256" key="11">
    <source>
        <dbReference type="PIRSR" id="PIRSR604808-3"/>
    </source>
</evidence>
<keyword evidence="8" id="KW-0539">Nucleus</keyword>
<evidence type="ECO:0000256" key="3">
    <source>
        <dbReference type="ARBA" id="ARBA00022723"/>
    </source>
</evidence>
<feature type="binding site" evidence="10">
    <location>
        <position position="303"/>
    </location>
    <ligand>
        <name>Mg(2+)</name>
        <dbReference type="ChEBI" id="CHEBI:18420"/>
        <label>1</label>
    </ligand>
</feature>
<dbReference type="Pfam" id="PF06839">
    <property type="entry name" value="Zn_ribbon_GRF"/>
    <property type="match status" value="1"/>
</dbReference>
<feature type="binding site" evidence="10">
    <location>
        <position position="34"/>
    </location>
    <ligand>
        <name>Mg(2+)</name>
        <dbReference type="ChEBI" id="CHEBI:18420"/>
        <label>1</label>
    </ligand>
</feature>
<accession>A0A2G8KZY6</accession>
<feature type="site" description="Transition state stabilizer" evidence="11">
    <location>
        <position position="189"/>
    </location>
</feature>
<dbReference type="OrthoDB" id="391817at2759"/>
<evidence type="ECO:0000256" key="2">
    <source>
        <dbReference type="ARBA" id="ARBA00007092"/>
    </source>
</evidence>
<dbReference type="SUPFAM" id="SSF56219">
    <property type="entry name" value="DNase I-like"/>
    <property type="match status" value="1"/>
</dbReference>
<name>A0A2G8KZY6_STIJA</name>
<dbReference type="GO" id="GO:0003906">
    <property type="term" value="F:DNA-(apurinic or apyrimidinic site) endonuclease activity"/>
    <property type="evidence" value="ECO:0007669"/>
    <property type="project" value="TreeGrafter"/>
</dbReference>
<evidence type="ECO:0000256" key="9">
    <source>
        <dbReference type="PIRSR" id="PIRSR604808-1"/>
    </source>
</evidence>
<dbReference type="NCBIfam" id="TIGR00633">
    <property type="entry name" value="xth"/>
    <property type="match status" value="1"/>
</dbReference>
<keyword evidence="5" id="KW-0378">Hydrolase</keyword>
<feature type="binding site" evidence="10">
    <location>
        <position position="7"/>
    </location>
    <ligand>
        <name>Mg(2+)</name>
        <dbReference type="ChEBI" id="CHEBI:18420"/>
        <label>1</label>
    </ligand>
</feature>
<feature type="active site" evidence="9">
    <location>
        <position position="146"/>
    </location>
</feature>
<keyword evidence="4 12" id="KW-0863">Zinc-finger</keyword>
<keyword evidence="13" id="KW-0227">DNA damage</keyword>
<feature type="binding site" evidence="10">
    <location>
        <position position="189"/>
    </location>
    <ligand>
        <name>Mg(2+)</name>
        <dbReference type="ChEBI" id="CHEBI:18420"/>
        <label>1</label>
    </ligand>
</feature>
<dbReference type="Pfam" id="PF03372">
    <property type="entry name" value="Exo_endo_phos"/>
    <property type="match status" value="1"/>
</dbReference>
<dbReference type="Gene3D" id="3.60.10.10">
    <property type="entry name" value="Endonuclease/exonuclease/phosphatase"/>
    <property type="match status" value="1"/>
</dbReference>
<evidence type="ECO:0000259" key="15">
    <source>
        <dbReference type="PROSITE" id="PS51999"/>
    </source>
</evidence>
<feature type="site" description="Interaction with DNA substrate" evidence="11">
    <location>
        <position position="303"/>
    </location>
</feature>
<dbReference type="GO" id="GO:0008311">
    <property type="term" value="F:double-stranded DNA 3'-5' DNA exonuclease activity"/>
    <property type="evidence" value="ECO:0007669"/>
    <property type="project" value="UniProtKB-EC"/>
</dbReference>
<dbReference type="PANTHER" id="PTHR22748">
    <property type="entry name" value="AP ENDONUCLEASE"/>
    <property type="match status" value="1"/>
</dbReference>
<comment type="catalytic activity">
    <reaction evidence="1">
        <text>Exonucleolytic cleavage in the 3'- to 5'-direction to yield nucleoside 5'-phosphates.</text>
        <dbReference type="EC" id="3.1.11.2"/>
    </reaction>
</comment>
<keyword evidence="13" id="KW-0234">DNA repair</keyword>
<dbReference type="PROSITE" id="PS51435">
    <property type="entry name" value="AP_NUCLEASE_F1_4"/>
    <property type="match status" value="1"/>
</dbReference>
<dbReference type="InterPro" id="IPR005135">
    <property type="entry name" value="Endo/exonuclease/phosphatase"/>
</dbReference>
<dbReference type="Proteomes" id="UP000230750">
    <property type="component" value="Unassembled WGS sequence"/>
</dbReference>
<feature type="compositionally biased region" description="Basic and acidic residues" evidence="14">
    <location>
        <begin position="379"/>
        <end position="396"/>
    </location>
</feature>
<feature type="active site" description="Proton donor/acceptor" evidence="9">
    <location>
        <position position="187"/>
    </location>
</feature>
<dbReference type="GO" id="GO:0008081">
    <property type="term" value="F:phosphoric diester hydrolase activity"/>
    <property type="evidence" value="ECO:0007669"/>
    <property type="project" value="TreeGrafter"/>
</dbReference>
<feature type="binding site" evidence="10">
    <location>
        <position position="302"/>
    </location>
    <ligand>
        <name>Mg(2+)</name>
        <dbReference type="ChEBI" id="CHEBI:18420"/>
        <label>1</label>
    </ligand>
</feature>
<dbReference type="PANTHER" id="PTHR22748:SF4">
    <property type="entry name" value="DNA-(APURINIC OR APYRIMIDINIC SITE) ENDONUCLEASE 2"/>
    <property type="match status" value="1"/>
</dbReference>
<dbReference type="CDD" id="cd09088">
    <property type="entry name" value="Ape2-like_AP-endo"/>
    <property type="match status" value="1"/>
</dbReference>
<dbReference type="InterPro" id="IPR010666">
    <property type="entry name" value="Znf_GRF"/>
</dbReference>
<evidence type="ECO:0000256" key="14">
    <source>
        <dbReference type="SAM" id="MobiDB-lite"/>
    </source>
</evidence>
<dbReference type="GO" id="GO:0005634">
    <property type="term" value="C:nucleus"/>
    <property type="evidence" value="ECO:0007669"/>
    <property type="project" value="TreeGrafter"/>
</dbReference>
<sequence>MRILTWNINGIRACKQSLKQELCDLSGDIVCLQETKITRDLLDEETAIQDGYSSYFSFSKKKSGYSGVATYCKAHATPVSAEEGLSGILTDKMKGTSDVIGHYGDLSEFTNEELISLDSEGRAILTEHQYRDTYGNIRQLVVINVYCPRADPDREGRLNYKLQFYKLLQIRAEALLKAKKTVIILGDFNVSHKPIDHCNPDADDEKFYARPSRHWLGQLLMDTSSSCKSATKQNSQKKPSKFIDTFRYFHPKQEHAFTCWSTVTGARQTNYGTRIDYIVSDVSLCQEEFEDCEIVQDFEGSDHCPVRATLKGTPEPFDKLPSMCTKFMPEFYGRQQKLSTFFTKGLEKEKLAKTDRTQAIGSASLGKEKLPSSWKRNLGKSDYEPSFKRTKSDSKNKSHKTVSITNFFKKVPSATQGSSSKETQNLNDIQLQNDTDQIDDIAKTIHIGKVPRGDEDKGIDGGKNEGSLGMTGETNSSETNGLVKGTNVRSKTKKQMVSSWKDILKGPRPPPLCKGHKEPCLLRTVKKPGPNLGKQFYVCCRPEGHKSNPEARCNNFEWVVPLKKLKEVKGDEHERETKI</sequence>
<evidence type="ECO:0000256" key="8">
    <source>
        <dbReference type="ARBA" id="ARBA00023242"/>
    </source>
</evidence>
<evidence type="ECO:0000256" key="10">
    <source>
        <dbReference type="PIRSR" id="PIRSR604808-2"/>
    </source>
</evidence>
<dbReference type="InterPro" id="IPR004808">
    <property type="entry name" value="AP_endonuc_1"/>
</dbReference>
<feature type="compositionally biased region" description="Basic and acidic residues" evidence="14">
    <location>
        <begin position="452"/>
        <end position="463"/>
    </location>
</feature>
<comment type="cofactor">
    <cofactor evidence="10 13">
        <name>Mg(2+)</name>
        <dbReference type="ChEBI" id="CHEBI:18420"/>
    </cofactor>
    <cofactor evidence="10 13">
        <name>Mn(2+)</name>
        <dbReference type="ChEBI" id="CHEBI:29035"/>
    </cofactor>
    <text evidence="10 13">Probably binds two magnesium or manganese ions per subunit.</text>
</comment>
<dbReference type="EC" id="3.1.-.-" evidence="13"/>
<keyword evidence="6" id="KW-0862">Zinc</keyword>
<feature type="binding site" evidence="10">
    <location>
        <position position="187"/>
    </location>
    <ligand>
        <name>Mg(2+)</name>
        <dbReference type="ChEBI" id="CHEBI:18420"/>
        <label>1</label>
    </ligand>
</feature>
<evidence type="ECO:0000256" key="7">
    <source>
        <dbReference type="ARBA" id="ARBA00022842"/>
    </source>
</evidence>
<evidence type="ECO:0000256" key="4">
    <source>
        <dbReference type="ARBA" id="ARBA00022771"/>
    </source>
</evidence>
<gene>
    <name evidence="16" type="ORF">BSL78_09492</name>
</gene>
<feature type="domain" description="GRF-type" evidence="15">
    <location>
        <begin position="513"/>
        <end position="562"/>
    </location>
</feature>
<dbReference type="AlphaFoldDB" id="A0A2G8KZY6"/>
<feature type="active site" description="Proton acceptor" evidence="9">
    <location>
        <position position="303"/>
    </location>
</feature>
<proteinExistence type="inferred from homology"/>
<dbReference type="PROSITE" id="PS51999">
    <property type="entry name" value="ZF_GRF"/>
    <property type="match status" value="1"/>
</dbReference>
<evidence type="ECO:0000313" key="16">
    <source>
        <dbReference type="EMBL" id="PIK53574.1"/>
    </source>
</evidence>
<dbReference type="GO" id="GO:0006284">
    <property type="term" value="P:base-excision repair"/>
    <property type="evidence" value="ECO:0007669"/>
    <property type="project" value="TreeGrafter"/>
</dbReference>
<reference evidence="16 17" key="1">
    <citation type="journal article" date="2017" name="PLoS Biol.">
        <title>The sea cucumber genome provides insights into morphological evolution and visceral regeneration.</title>
        <authorList>
            <person name="Zhang X."/>
            <person name="Sun L."/>
            <person name="Yuan J."/>
            <person name="Sun Y."/>
            <person name="Gao Y."/>
            <person name="Zhang L."/>
            <person name="Li S."/>
            <person name="Dai H."/>
            <person name="Hamel J.F."/>
            <person name="Liu C."/>
            <person name="Yu Y."/>
            <person name="Liu S."/>
            <person name="Lin W."/>
            <person name="Guo K."/>
            <person name="Jin S."/>
            <person name="Xu P."/>
            <person name="Storey K.B."/>
            <person name="Huan P."/>
            <person name="Zhang T."/>
            <person name="Zhou Y."/>
            <person name="Zhang J."/>
            <person name="Lin C."/>
            <person name="Li X."/>
            <person name="Xing L."/>
            <person name="Huo D."/>
            <person name="Sun M."/>
            <person name="Wang L."/>
            <person name="Mercier A."/>
            <person name="Li F."/>
            <person name="Yang H."/>
            <person name="Xiang J."/>
        </authorList>
    </citation>
    <scope>NUCLEOTIDE SEQUENCE [LARGE SCALE GENOMIC DNA]</scope>
    <source>
        <strain evidence="16">Shaxun</strain>
        <tissue evidence="16">Muscle</tissue>
    </source>
</reference>
<protein>
    <recommendedName>
        <fullName evidence="13">DNA-(apurinic or apyrimidinic site) endonuclease</fullName>
        <ecNumber evidence="13">3.1.-.-</ecNumber>
    </recommendedName>
</protein>
<feature type="region of interest" description="Disordered" evidence="14">
    <location>
        <begin position="452"/>
        <end position="495"/>
    </location>
</feature>
<dbReference type="GO" id="GO:0016829">
    <property type="term" value="F:lyase activity"/>
    <property type="evidence" value="ECO:0007669"/>
    <property type="project" value="UniProtKB-KW"/>
</dbReference>
<evidence type="ECO:0000256" key="12">
    <source>
        <dbReference type="PROSITE-ProRule" id="PRU01343"/>
    </source>
</evidence>
<keyword evidence="7 10" id="KW-0460">Magnesium</keyword>
<evidence type="ECO:0000256" key="1">
    <source>
        <dbReference type="ARBA" id="ARBA00000493"/>
    </source>
</evidence>
<dbReference type="EMBL" id="MRZV01000280">
    <property type="protein sequence ID" value="PIK53574.1"/>
    <property type="molecule type" value="Genomic_DNA"/>
</dbReference>
<dbReference type="STRING" id="307972.A0A2G8KZY6"/>
<feature type="site" description="Important for catalytic activity" evidence="11">
    <location>
        <position position="276"/>
    </location>
</feature>
<dbReference type="GO" id="GO:0008270">
    <property type="term" value="F:zinc ion binding"/>
    <property type="evidence" value="ECO:0007669"/>
    <property type="project" value="UniProtKB-KW"/>
</dbReference>
<keyword evidence="17" id="KW-1185">Reference proteome</keyword>
<comment type="similarity">
    <text evidence="2 13">Belongs to the DNA repair enzymes AP/ExoA family.</text>
</comment>
<keyword evidence="10" id="KW-0464">Manganese</keyword>
<keyword evidence="16" id="KW-0456">Lyase</keyword>
<dbReference type="InterPro" id="IPR036691">
    <property type="entry name" value="Endo/exonu/phosph_ase_sf"/>
</dbReference>
<evidence type="ECO:0000313" key="17">
    <source>
        <dbReference type="Proteomes" id="UP000230750"/>
    </source>
</evidence>
<organism evidence="16 17">
    <name type="scientific">Stichopus japonicus</name>
    <name type="common">Sea cucumber</name>
    <dbReference type="NCBI Taxonomy" id="307972"/>
    <lineage>
        <taxon>Eukaryota</taxon>
        <taxon>Metazoa</taxon>
        <taxon>Echinodermata</taxon>
        <taxon>Eleutherozoa</taxon>
        <taxon>Echinozoa</taxon>
        <taxon>Holothuroidea</taxon>
        <taxon>Aspidochirotacea</taxon>
        <taxon>Aspidochirotida</taxon>
        <taxon>Stichopodidae</taxon>
        <taxon>Apostichopus</taxon>
    </lineage>
</organism>
<keyword evidence="3 10" id="KW-0479">Metal-binding</keyword>
<evidence type="ECO:0000256" key="6">
    <source>
        <dbReference type="ARBA" id="ARBA00022833"/>
    </source>
</evidence>
<evidence type="ECO:0000256" key="13">
    <source>
        <dbReference type="RuleBase" id="RU362131"/>
    </source>
</evidence>
<evidence type="ECO:0000256" key="5">
    <source>
        <dbReference type="ARBA" id="ARBA00022801"/>
    </source>
</evidence>
<feature type="region of interest" description="Disordered" evidence="14">
    <location>
        <begin position="371"/>
        <end position="399"/>
    </location>
</feature>
<comment type="caution">
    <text evidence="16">The sequence shown here is derived from an EMBL/GenBank/DDBJ whole genome shotgun (WGS) entry which is preliminary data.</text>
</comment>